<protein>
    <submittedName>
        <fullName evidence="1">Archaeosortase A</fullName>
        <ecNumber evidence="1">3.4.22.-</ecNumber>
    </submittedName>
</protein>
<organism evidence="1 2">
    <name type="scientific">Candidatus Methanomarinus sp</name>
    <dbReference type="NCBI Taxonomy" id="3386244"/>
    <lineage>
        <taxon>Archaea</taxon>
        <taxon>Methanobacteriati</taxon>
        <taxon>Methanobacteriota</taxon>
        <taxon>Stenosarchaea group</taxon>
        <taxon>Methanomicrobia</taxon>
        <taxon>Methanosarcinales</taxon>
        <taxon>ANME-2 cluster</taxon>
        <taxon>Candidatus Methanocomedenaceae</taxon>
        <taxon>Candidatus Methanomarinus</taxon>
    </lineage>
</organism>
<dbReference type="EC" id="3.4.22.-" evidence="1"/>
<sequence>GAIGWIVFAIHLGLEPIHYIEESDFLMALLMVFAAFLCVIVAHLMIITYLQVKKGNTTKDLVIRENDLLSLTKITALGCLFYFTFAQIQSLNHLIISTVTSHTVWLSNLVGFPVERIDWNLMTLEGYRVEIILACTAIESIALFMGIILGIRAEKKRKFMALMVSVPVIYILNLIRNTFVVGAFGYQWFGTGSMIINIFGLEIYLHDSASFYISHHIIAKVGSGIALFFIAYAVLRLLPEVLDLIDRLWFEIKEDINRILRGD</sequence>
<accession>A0AC61SAC1</accession>
<evidence type="ECO:0000313" key="1">
    <source>
        <dbReference type="EMBL" id="TKY91645.1"/>
    </source>
</evidence>
<proteinExistence type="predicted"/>
<gene>
    <name evidence="1" type="primary">artA</name>
    <name evidence="1" type="ORF">C5S46_04765</name>
</gene>
<keyword evidence="1" id="KW-0378">Hydrolase</keyword>
<feature type="non-terminal residue" evidence="1">
    <location>
        <position position="1"/>
    </location>
</feature>
<dbReference type="Proteomes" id="UP000315423">
    <property type="component" value="Unassembled WGS sequence"/>
</dbReference>
<dbReference type="EMBL" id="QYBA01000157">
    <property type="protein sequence ID" value="TKY91645.1"/>
    <property type="molecule type" value="Genomic_DNA"/>
</dbReference>
<comment type="caution">
    <text evidence="1">The sequence shown here is derived from an EMBL/GenBank/DDBJ whole genome shotgun (WGS) entry which is preliminary data.</text>
</comment>
<name>A0AC61SAC1_9EURY</name>
<reference evidence="1" key="1">
    <citation type="submission" date="2018-09" db="EMBL/GenBank/DDBJ databases">
        <title>A genomic encyclopedia of anaerobic methanotrophic archaea.</title>
        <authorList>
            <person name="Skennerton C.T."/>
            <person name="Chadwick G.L."/>
            <person name="Laso-Perez R."/>
            <person name="Leu A.O."/>
            <person name="Speth D.R."/>
            <person name="Yu H."/>
            <person name="Morgan-Lang C."/>
            <person name="Hatzenpichler R."/>
            <person name="Goudeau D."/>
            <person name="Malmstrom R."/>
            <person name="Woyke T."/>
            <person name="Hallam S."/>
            <person name="Tyson G.W."/>
            <person name="Wegener G."/>
            <person name="Boetius A."/>
            <person name="Orphan V.J."/>
        </authorList>
    </citation>
    <scope>NUCLEOTIDE SEQUENCE</scope>
    <source>
        <strain evidence="1">CONS3730D10UFb2</strain>
    </source>
</reference>
<evidence type="ECO:0000313" key="2">
    <source>
        <dbReference type="Proteomes" id="UP000315423"/>
    </source>
</evidence>